<dbReference type="InParanoid" id="A0A074ZP37"/>
<gene>
    <name evidence="2" type="ORF">AUEXF2481DRAFT_75220</name>
</gene>
<feature type="compositionally biased region" description="Acidic residues" evidence="1">
    <location>
        <begin position="531"/>
        <end position="541"/>
    </location>
</feature>
<reference evidence="2 3" key="1">
    <citation type="journal article" date="2014" name="BMC Genomics">
        <title>Genome sequencing of four Aureobasidium pullulans varieties: biotechnological potential, stress tolerance, and description of new species.</title>
        <authorList>
            <person name="Gostin Ar C."/>
            <person name="Ohm R.A."/>
            <person name="Kogej T."/>
            <person name="Sonjak S."/>
            <person name="Turk M."/>
            <person name="Zajc J."/>
            <person name="Zalar P."/>
            <person name="Grube M."/>
            <person name="Sun H."/>
            <person name="Han J."/>
            <person name="Sharma A."/>
            <person name="Chiniquy J."/>
            <person name="Ngan C.Y."/>
            <person name="Lipzen A."/>
            <person name="Barry K."/>
            <person name="Grigoriev I.V."/>
            <person name="Gunde-Cimerman N."/>
        </authorList>
    </citation>
    <scope>NUCLEOTIDE SEQUENCE [LARGE SCALE GENOMIC DNA]</scope>
    <source>
        <strain evidence="2 3">EXF-2481</strain>
    </source>
</reference>
<dbReference type="GeneID" id="25371273"/>
<feature type="compositionally biased region" description="Pro residues" evidence="1">
    <location>
        <begin position="390"/>
        <end position="399"/>
    </location>
</feature>
<feature type="region of interest" description="Disordered" evidence="1">
    <location>
        <begin position="223"/>
        <end position="559"/>
    </location>
</feature>
<feature type="compositionally biased region" description="Low complexity" evidence="1">
    <location>
        <begin position="336"/>
        <end position="347"/>
    </location>
</feature>
<dbReference type="RefSeq" id="XP_013348574.1">
    <property type="nucleotide sequence ID" value="XM_013493120.1"/>
</dbReference>
<dbReference type="Proteomes" id="UP000030641">
    <property type="component" value="Unassembled WGS sequence"/>
</dbReference>
<feature type="compositionally biased region" description="Basic and acidic residues" evidence="1">
    <location>
        <begin position="549"/>
        <end position="559"/>
    </location>
</feature>
<dbReference type="OrthoDB" id="5423493at2759"/>
<feature type="compositionally biased region" description="Basic and acidic residues" evidence="1">
    <location>
        <begin position="115"/>
        <end position="125"/>
    </location>
</feature>
<feature type="region of interest" description="Disordered" evidence="1">
    <location>
        <begin position="1"/>
        <end position="208"/>
    </location>
</feature>
<dbReference type="OMA" id="QDELQMP"/>
<sequence length="593" mass="64290">MPPKRAAKTAAKAAPATTAKTPATRGTRSRAQKATPPQEEQPEEEAEVITTVRSTRSRKSTNVEQDSPTQEEEAAISDAMPQPRTKQRPLTRGRPPRTVKKPAPSKANKGAMDNLKARMEEDRRATKAGLVTQSVPESQSQQAERAIREATNNDGDAALVPARPARPAPRSPSPARHTAVPGTAVKAPASVARPQSAVKMQSTPGAESSVLALQNFRRRARQPSLLQMVQNPELVAASPIDDTTDFTLGSLGDEDDFAPHDESTPLQVSKSKPVDVEQEVEEAEEGEEQQKAQTPEAALPDSDDEFYGATPQKTSQRQTRKRKSDAIDDSEVQVTRSSPSLPSPSRSIAEPEEYEAIPATAPDDDEEQAATTESQQERLLSDTYADPMSSSPPPEPISPTSPEQHRQTPALSPSAIRKSARAGGQSKKIKPLTTATLRAMLPKRRAQRKDEFDFTSSSAHEASSLAFEDERRKKAKTKKPTAPKKTPVAKAKKPATTAATSKRTSRTYGRSNKENDPVHISSGSSSLSELNSDDLEADETADTSLDTIKGAKSDDKVSDELRKAREKFMEVDDWEMEFESASIGVGDASSPWR</sequence>
<dbReference type="STRING" id="1043005.A0A074ZP37"/>
<evidence type="ECO:0000256" key="1">
    <source>
        <dbReference type="SAM" id="MobiDB-lite"/>
    </source>
</evidence>
<feature type="compositionally biased region" description="Polar residues" evidence="1">
    <location>
        <begin position="131"/>
        <end position="143"/>
    </location>
</feature>
<keyword evidence="3" id="KW-1185">Reference proteome</keyword>
<name>A0A074ZP37_AURSE</name>
<feature type="compositionally biased region" description="Low complexity" evidence="1">
    <location>
        <begin position="521"/>
        <end position="530"/>
    </location>
</feature>
<feature type="compositionally biased region" description="Basic residues" evidence="1">
    <location>
        <begin position="85"/>
        <end position="100"/>
    </location>
</feature>
<protein>
    <submittedName>
        <fullName evidence="2">Uncharacterized protein</fullName>
    </submittedName>
</protein>
<feature type="compositionally biased region" description="Low complexity" evidence="1">
    <location>
        <begin position="8"/>
        <end position="25"/>
    </location>
</feature>
<feature type="compositionally biased region" description="Low complexity" evidence="1">
    <location>
        <begin position="483"/>
        <end position="502"/>
    </location>
</feature>
<dbReference type="HOGENOM" id="CLU_410019_0_0_1"/>
<feature type="compositionally biased region" description="Acidic residues" evidence="1">
    <location>
        <begin position="276"/>
        <end position="287"/>
    </location>
</feature>
<evidence type="ECO:0000313" key="2">
    <source>
        <dbReference type="EMBL" id="KER00082.1"/>
    </source>
</evidence>
<proteinExistence type="predicted"/>
<evidence type="ECO:0000313" key="3">
    <source>
        <dbReference type="Proteomes" id="UP000030641"/>
    </source>
</evidence>
<accession>A0A074ZP37</accession>
<organism evidence="2 3">
    <name type="scientific">Aureobasidium subglaciale (strain EXF-2481)</name>
    <name type="common">Aureobasidium pullulans var. subglaciale</name>
    <dbReference type="NCBI Taxonomy" id="1043005"/>
    <lineage>
        <taxon>Eukaryota</taxon>
        <taxon>Fungi</taxon>
        <taxon>Dikarya</taxon>
        <taxon>Ascomycota</taxon>
        <taxon>Pezizomycotina</taxon>
        <taxon>Dothideomycetes</taxon>
        <taxon>Dothideomycetidae</taxon>
        <taxon>Dothideales</taxon>
        <taxon>Saccotheciaceae</taxon>
        <taxon>Aureobasidium</taxon>
    </lineage>
</organism>
<feature type="compositionally biased region" description="Basic residues" evidence="1">
    <location>
        <begin position="473"/>
        <end position="482"/>
    </location>
</feature>
<dbReference type="EMBL" id="KL584749">
    <property type="protein sequence ID" value="KER00082.1"/>
    <property type="molecule type" value="Genomic_DNA"/>
</dbReference>
<dbReference type="AlphaFoldDB" id="A0A074ZP37"/>